<dbReference type="PROSITE" id="PS00211">
    <property type="entry name" value="ABC_TRANSPORTER_1"/>
    <property type="match status" value="1"/>
</dbReference>
<keyword evidence="2" id="KW-0547">Nucleotide-binding</keyword>
<evidence type="ECO:0000256" key="4">
    <source>
        <dbReference type="ARBA" id="ARBA00038388"/>
    </source>
</evidence>
<dbReference type="InterPro" id="IPR003593">
    <property type="entry name" value="AAA+_ATPase"/>
</dbReference>
<comment type="similarity">
    <text evidence="4">Belongs to the ABC transporter superfamily. Macrolide exporter (TC 3.A.1.122) family.</text>
</comment>
<dbReference type="GO" id="GO:0022857">
    <property type="term" value="F:transmembrane transporter activity"/>
    <property type="evidence" value="ECO:0007669"/>
    <property type="project" value="TreeGrafter"/>
</dbReference>
<evidence type="ECO:0000256" key="3">
    <source>
        <dbReference type="ARBA" id="ARBA00022840"/>
    </source>
</evidence>
<gene>
    <name evidence="6" type="ORF">DIT97_25135</name>
</gene>
<proteinExistence type="inferred from homology"/>
<comment type="caution">
    <text evidence="6">The sequence shown here is derived from an EMBL/GenBank/DDBJ whole genome shotgun (WGS) entry which is preliminary data.</text>
</comment>
<evidence type="ECO:0000256" key="2">
    <source>
        <dbReference type="ARBA" id="ARBA00022741"/>
    </source>
</evidence>
<dbReference type="GO" id="GO:0005886">
    <property type="term" value="C:plasma membrane"/>
    <property type="evidence" value="ECO:0007669"/>
    <property type="project" value="TreeGrafter"/>
</dbReference>
<protein>
    <submittedName>
        <fullName evidence="6">ABC transporter ATP-binding protein</fullName>
    </submittedName>
</protein>
<evidence type="ECO:0000313" key="7">
    <source>
        <dbReference type="Proteomes" id="UP000263642"/>
    </source>
</evidence>
<feature type="domain" description="ABC transporter" evidence="5">
    <location>
        <begin position="2"/>
        <end position="226"/>
    </location>
</feature>
<dbReference type="Proteomes" id="UP000263642">
    <property type="component" value="Unassembled WGS sequence"/>
</dbReference>
<dbReference type="Pfam" id="PF00005">
    <property type="entry name" value="ABC_tran"/>
    <property type="match status" value="1"/>
</dbReference>
<dbReference type="PANTHER" id="PTHR24220">
    <property type="entry name" value="IMPORT ATP-BINDING PROTEIN"/>
    <property type="match status" value="1"/>
</dbReference>
<dbReference type="GO" id="GO:0005524">
    <property type="term" value="F:ATP binding"/>
    <property type="evidence" value="ECO:0007669"/>
    <property type="project" value="UniProtKB-KW"/>
</dbReference>
<reference evidence="6 7" key="1">
    <citation type="journal article" date="2018" name="Nat. Biotechnol.">
        <title>A standardized bacterial taxonomy based on genome phylogeny substantially revises the tree of life.</title>
        <authorList>
            <person name="Parks D.H."/>
            <person name="Chuvochina M."/>
            <person name="Waite D.W."/>
            <person name="Rinke C."/>
            <person name="Skarshewski A."/>
            <person name="Chaumeil P.A."/>
            <person name="Hugenholtz P."/>
        </authorList>
    </citation>
    <scope>NUCLEOTIDE SEQUENCE [LARGE SCALE GENOMIC DNA]</scope>
    <source>
        <strain evidence="6">UBA9375</strain>
    </source>
</reference>
<dbReference type="GO" id="GO:0098796">
    <property type="term" value="C:membrane protein complex"/>
    <property type="evidence" value="ECO:0007669"/>
    <property type="project" value="UniProtKB-ARBA"/>
</dbReference>
<dbReference type="AlphaFoldDB" id="A0A3D3RC20"/>
<dbReference type="InterPro" id="IPR017871">
    <property type="entry name" value="ABC_transporter-like_CS"/>
</dbReference>
<sequence>MLTLEAVRKVYRKKQDEVVALDTTSLEIARGDFIAIIGPSGSGKTTLLSMLGAMSAPSEGRILLDGESIYDLPVNLRAEVRQNKIGFVFQTFNLIPYLTAIENVQIPMVLAKKHRGEQQEKAEALLSKVGLQDRLQHKPAELSVGQQQRVALARMLANDPSIILADEPTGNLDPDTKDQVMEYLTQFNEEGRTIIMVTHDLSAANCARKTLTLSEGTICDIPQSQLLKTA</sequence>
<dbReference type="SMART" id="SM00382">
    <property type="entry name" value="AAA"/>
    <property type="match status" value="1"/>
</dbReference>
<accession>A0A3D3RC20</accession>
<organism evidence="6 7">
    <name type="scientific">Gimesia maris</name>
    <dbReference type="NCBI Taxonomy" id="122"/>
    <lineage>
        <taxon>Bacteria</taxon>
        <taxon>Pseudomonadati</taxon>
        <taxon>Planctomycetota</taxon>
        <taxon>Planctomycetia</taxon>
        <taxon>Planctomycetales</taxon>
        <taxon>Planctomycetaceae</taxon>
        <taxon>Gimesia</taxon>
    </lineage>
</organism>
<keyword evidence="3 6" id="KW-0067">ATP-binding</keyword>
<dbReference type="FunFam" id="3.40.50.300:FF:000032">
    <property type="entry name" value="Export ABC transporter ATP-binding protein"/>
    <property type="match status" value="1"/>
</dbReference>
<dbReference type="CDD" id="cd03255">
    <property type="entry name" value="ABC_MJ0796_LolCDE_FtsE"/>
    <property type="match status" value="1"/>
</dbReference>
<keyword evidence="1" id="KW-0813">Transport</keyword>
<dbReference type="SUPFAM" id="SSF52540">
    <property type="entry name" value="P-loop containing nucleoside triphosphate hydrolases"/>
    <property type="match status" value="1"/>
</dbReference>
<dbReference type="InterPro" id="IPR017911">
    <property type="entry name" value="MacB-like_ATP-bd"/>
</dbReference>
<evidence type="ECO:0000313" key="6">
    <source>
        <dbReference type="EMBL" id="HCO26146.1"/>
    </source>
</evidence>
<dbReference type="GO" id="GO:0016887">
    <property type="term" value="F:ATP hydrolysis activity"/>
    <property type="evidence" value="ECO:0007669"/>
    <property type="project" value="InterPro"/>
</dbReference>
<dbReference type="PROSITE" id="PS50893">
    <property type="entry name" value="ABC_TRANSPORTER_2"/>
    <property type="match status" value="1"/>
</dbReference>
<name>A0A3D3RC20_9PLAN</name>
<dbReference type="InterPro" id="IPR003439">
    <property type="entry name" value="ABC_transporter-like_ATP-bd"/>
</dbReference>
<dbReference type="EMBL" id="DQAY01000150">
    <property type="protein sequence ID" value="HCO26146.1"/>
    <property type="molecule type" value="Genomic_DNA"/>
</dbReference>
<dbReference type="PANTHER" id="PTHR24220:SF86">
    <property type="entry name" value="ABC TRANSPORTER ABCH.1"/>
    <property type="match status" value="1"/>
</dbReference>
<dbReference type="Gene3D" id="3.40.50.300">
    <property type="entry name" value="P-loop containing nucleotide triphosphate hydrolases"/>
    <property type="match status" value="1"/>
</dbReference>
<evidence type="ECO:0000256" key="1">
    <source>
        <dbReference type="ARBA" id="ARBA00022448"/>
    </source>
</evidence>
<evidence type="ECO:0000259" key="5">
    <source>
        <dbReference type="PROSITE" id="PS50893"/>
    </source>
</evidence>
<dbReference type="InterPro" id="IPR015854">
    <property type="entry name" value="ABC_transpr_LolD-like"/>
</dbReference>
<dbReference type="InterPro" id="IPR027417">
    <property type="entry name" value="P-loop_NTPase"/>
</dbReference>